<dbReference type="Proteomes" id="UP000245765">
    <property type="component" value="Unassembled WGS sequence"/>
</dbReference>
<accession>A0A317F9P7</accession>
<dbReference type="Gene3D" id="1.10.3210.10">
    <property type="entry name" value="Hypothetical protein af1432"/>
    <property type="match status" value="1"/>
</dbReference>
<protein>
    <submittedName>
        <fullName evidence="1">Phosphohydrolase</fullName>
    </submittedName>
</protein>
<sequence length="211" mass="23980">MSRSFPGDPRPSRLLSPEMQHVPPVEMQDFRRAEWTLLRDQRRPFDAELQARHVLRALEASAADPSFGYQVNNYRHCVQAATAALQDGRDEEYVVVALLHDIGFTMCPTNHGPFAAALLAPYVSDASRWLLEHHALFLDFHCHDHPEDHCDPAARERWRGHPHFAATADFVARFDQGTVIPGLPEAPLSVFAPMVARLFARPPRRFTLRDD</sequence>
<evidence type="ECO:0000313" key="1">
    <source>
        <dbReference type="EMBL" id="PWS34699.1"/>
    </source>
</evidence>
<dbReference type="SUPFAM" id="SSF109604">
    <property type="entry name" value="HD-domain/PDEase-like"/>
    <property type="match status" value="1"/>
</dbReference>
<gene>
    <name evidence="1" type="ORF">DFH01_24565</name>
</gene>
<dbReference type="AlphaFoldDB" id="A0A317F9P7"/>
<dbReference type="GO" id="GO:0016787">
    <property type="term" value="F:hydrolase activity"/>
    <property type="evidence" value="ECO:0007669"/>
    <property type="project" value="UniProtKB-KW"/>
</dbReference>
<proteinExistence type="predicted"/>
<keyword evidence="2" id="KW-1185">Reference proteome</keyword>
<dbReference type="RefSeq" id="WP_109873150.1">
    <property type="nucleotide sequence ID" value="NZ_QGNA01000006.1"/>
</dbReference>
<dbReference type="EMBL" id="QGNA01000006">
    <property type="protein sequence ID" value="PWS34699.1"/>
    <property type="molecule type" value="Genomic_DNA"/>
</dbReference>
<reference evidence="2" key="1">
    <citation type="submission" date="2018-05" db="EMBL/GenBank/DDBJ databases">
        <authorList>
            <person name="Du Z."/>
            <person name="Wang X."/>
        </authorList>
    </citation>
    <scope>NUCLEOTIDE SEQUENCE [LARGE SCALE GENOMIC DNA]</scope>
    <source>
        <strain evidence="2">CQN31</strain>
    </source>
</reference>
<comment type="caution">
    <text evidence="1">The sequence shown here is derived from an EMBL/GenBank/DDBJ whole genome shotgun (WGS) entry which is preliminary data.</text>
</comment>
<dbReference type="PANTHER" id="PTHR40202:SF1">
    <property type="entry name" value="HD DOMAIN-CONTAINING PROTEIN"/>
    <property type="match status" value="1"/>
</dbReference>
<name>A0A317F9P7_9PROT</name>
<keyword evidence="1" id="KW-0378">Hydrolase</keyword>
<organism evidence="1 2">
    <name type="scientific">Falsiroseomonas bella</name>
    <dbReference type="NCBI Taxonomy" id="2184016"/>
    <lineage>
        <taxon>Bacteria</taxon>
        <taxon>Pseudomonadati</taxon>
        <taxon>Pseudomonadota</taxon>
        <taxon>Alphaproteobacteria</taxon>
        <taxon>Acetobacterales</taxon>
        <taxon>Roseomonadaceae</taxon>
        <taxon>Falsiroseomonas</taxon>
    </lineage>
</organism>
<dbReference type="InterPro" id="IPR052567">
    <property type="entry name" value="OP_Dioxygenase"/>
</dbReference>
<dbReference type="PANTHER" id="PTHR40202">
    <property type="match status" value="1"/>
</dbReference>
<evidence type="ECO:0000313" key="2">
    <source>
        <dbReference type="Proteomes" id="UP000245765"/>
    </source>
</evidence>
<dbReference type="OrthoDB" id="9802857at2"/>